<evidence type="ECO:0000256" key="3">
    <source>
        <dbReference type="ARBA" id="ARBA00022989"/>
    </source>
</evidence>
<evidence type="ECO:0000313" key="9">
    <source>
        <dbReference type="Proteomes" id="UP000238296"/>
    </source>
</evidence>
<name>A0A1S1NJU2_9MYCO</name>
<comment type="caution">
    <text evidence="6">The sequence shown here is derived from an EMBL/GenBank/DDBJ whole genome shotgun (WGS) entry which is preliminary data.</text>
</comment>
<evidence type="ECO:0000256" key="1">
    <source>
        <dbReference type="ARBA" id="ARBA00004141"/>
    </source>
</evidence>
<dbReference type="Pfam" id="PF03595">
    <property type="entry name" value="SLAC1"/>
    <property type="match status" value="1"/>
</dbReference>
<dbReference type="EMBL" id="MLQM01000077">
    <property type="protein sequence ID" value="OHV03444.1"/>
    <property type="molecule type" value="Genomic_DNA"/>
</dbReference>
<evidence type="ECO:0000313" key="7">
    <source>
        <dbReference type="EMBL" id="PQM49252.1"/>
    </source>
</evidence>
<feature type="transmembrane region" description="Helical" evidence="5">
    <location>
        <begin position="238"/>
        <end position="256"/>
    </location>
</feature>
<evidence type="ECO:0000256" key="5">
    <source>
        <dbReference type="SAM" id="Phobius"/>
    </source>
</evidence>
<feature type="transmembrane region" description="Helical" evidence="5">
    <location>
        <begin position="200"/>
        <end position="218"/>
    </location>
</feature>
<dbReference type="GO" id="GO:0055085">
    <property type="term" value="P:transmembrane transport"/>
    <property type="evidence" value="ECO:0007669"/>
    <property type="project" value="InterPro"/>
</dbReference>
<gene>
    <name evidence="6" type="ORF">BKN37_14875</name>
    <name evidence="7" type="ORF">C1Y40_00523</name>
</gene>
<dbReference type="GO" id="GO:0016020">
    <property type="term" value="C:membrane"/>
    <property type="evidence" value="ECO:0007669"/>
    <property type="project" value="UniProtKB-SubCell"/>
</dbReference>
<dbReference type="Gene3D" id="1.50.10.150">
    <property type="entry name" value="Voltage-dependent anion channel"/>
    <property type="match status" value="1"/>
</dbReference>
<feature type="transmembrane region" description="Helical" evidence="5">
    <location>
        <begin position="40"/>
        <end position="61"/>
    </location>
</feature>
<feature type="transmembrane region" description="Helical" evidence="5">
    <location>
        <begin position="302"/>
        <end position="324"/>
    </location>
</feature>
<feature type="transmembrane region" description="Helical" evidence="5">
    <location>
        <begin position="98"/>
        <end position="119"/>
    </location>
</feature>
<proteinExistence type="predicted"/>
<protein>
    <submittedName>
        <fullName evidence="6">C4-dicarboxylate ABC transporter</fullName>
    </submittedName>
    <submittedName>
        <fullName evidence="7">Putative membrane protein</fullName>
    </submittedName>
</protein>
<dbReference type="RefSeq" id="WP_071027153.1">
    <property type="nucleotide sequence ID" value="NZ_MLQM01000077.1"/>
</dbReference>
<dbReference type="InterPro" id="IPR004695">
    <property type="entry name" value="SLAC1/Mae1/Ssu1/TehA"/>
</dbReference>
<feature type="transmembrane region" description="Helical" evidence="5">
    <location>
        <begin position="268"/>
        <end position="290"/>
    </location>
</feature>
<sequence length="342" mass="37601">MTVRLRDVEPSPDVFAAVMATGILSIAARNHHYWRISDTLGVLASVGLLVLVAVVVLTAVAKRRIVFWDLTDPDVTLRLFTFVAACAVLDSRLASHPVVVRILGAVALSAWLVLAVLTVRNMSARSWTVLRDHARGAWELASVGTSGLAIVTAQVAMYTGHRWWLAAAVPIWLLAICVYALMTWLILWRTVHERQDRDGFEPDTWILMGGLAIATLAGDNIHQLAPGWLAGGVRVVTVVTWAVATAWIPPLIYFLLHRVNQRPGVLQFAGVWWALVFPLGMYSVATFWMADEVGVHSMRTVSLMFFWNALTAWLIVVIAGLLGVRRVLVRSSPAPPPQAGRP</sequence>
<evidence type="ECO:0000256" key="4">
    <source>
        <dbReference type="ARBA" id="ARBA00023136"/>
    </source>
</evidence>
<reference evidence="6 8" key="1">
    <citation type="submission" date="2016-10" db="EMBL/GenBank/DDBJ databases">
        <title>Genome sequence of Mycobacterium talmonii.</title>
        <authorList>
            <person name="Greninger A.L."/>
            <person name="Elliott B."/>
            <person name="Vasireddy S."/>
            <person name="Vasireddy R."/>
        </authorList>
    </citation>
    <scope>NUCLEOTIDE SEQUENCE [LARGE SCALE GENOMIC DNA]</scope>
    <source>
        <strain evidence="6">MO-5499</strain>
        <strain evidence="8">NE-TNMC-100812</strain>
    </source>
</reference>
<dbReference type="Proteomes" id="UP000238296">
    <property type="component" value="Unassembled WGS sequence"/>
</dbReference>
<keyword evidence="2 5" id="KW-0812">Transmembrane</keyword>
<dbReference type="Proteomes" id="UP000179734">
    <property type="component" value="Unassembled WGS sequence"/>
</dbReference>
<reference evidence="7" key="3">
    <citation type="submission" date="2018-01" db="EMBL/GenBank/DDBJ databases">
        <authorList>
            <person name="Gaut B.S."/>
            <person name="Morton B.R."/>
            <person name="Clegg M.T."/>
            <person name="Duvall M.R."/>
        </authorList>
    </citation>
    <scope>NUCLEOTIDE SEQUENCE</scope>
    <source>
        <strain evidence="7">ATCC BAA-2683</strain>
    </source>
</reference>
<dbReference type="AlphaFoldDB" id="A0A1S1NJU2"/>
<evidence type="ECO:0000313" key="6">
    <source>
        <dbReference type="EMBL" id="OHV03444.1"/>
    </source>
</evidence>
<keyword evidence="3 5" id="KW-1133">Transmembrane helix</keyword>
<reference evidence="7 9" key="2">
    <citation type="journal article" date="2017" name="Int. J. Syst. Evol. Microbiol.">
        <title>Mycobacterium talmoniae sp. nov., a slowly growing mycobacterium isolated from human respiratory samples.</title>
        <authorList>
            <person name="Davidson R.M."/>
            <person name="DeGroote M.A."/>
            <person name="Marola J.L."/>
            <person name="Buss S."/>
            <person name="Jones V."/>
            <person name="McNeil M.R."/>
            <person name="Freifeld A.G."/>
            <person name="Elaine Epperson L."/>
            <person name="Hasan N.A."/>
            <person name="Jackson M."/>
            <person name="Iwen P.C."/>
            <person name="Salfinger M."/>
            <person name="Strong M."/>
        </authorList>
    </citation>
    <scope>NUCLEOTIDE SEQUENCE [LARGE SCALE GENOMIC DNA]</scope>
    <source>
        <strain evidence="7 9">ATCC BAA-2683</strain>
    </source>
</reference>
<accession>A0A1S1NJU2</accession>
<feature type="transmembrane region" description="Helical" evidence="5">
    <location>
        <begin position="163"/>
        <end position="188"/>
    </location>
</feature>
<dbReference type="CDD" id="cd09319">
    <property type="entry name" value="TDT_like_1"/>
    <property type="match status" value="1"/>
</dbReference>
<keyword evidence="8" id="KW-1185">Reference proteome</keyword>
<evidence type="ECO:0000313" key="8">
    <source>
        <dbReference type="Proteomes" id="UP000179734"/>
    </source>
</evidence>
<feature type="transmembrane region" description="Helical" evidence="5">
    <location>
        <begin position="140"/>
        <end position="157"/>
    </location>
</feature>
<dbReference type="InterPro" id="IPR038665">
    <property type="entry name" value="Voltage-dep_anion_channel_sf"/>
</dbReference>
<dbReference type="EMBL" id="PPEA01000082">
    <property type="protein sequence ID" value="PQM49252.1"/>
    <property type="molecule type" value="Genomic_DNA"/>
</dbReference>
<organism evidence="6 8">
    <name type="scientific">Mycobacterium talmoniae</name>
    <dbReference type="NCBI Taxonomy" id="1858794"/>
    <lineage>
        <taxon>Bacteria</taxon>
        <taxon>Bacillati</taxon>
        <taxon>Actinomycetota</taxon>
        <taxon>Actinomycetes</taxon>
        <taxon>Mycobacteriales</taxon>
        <taxon>Mycobacteriaceae</taxon>
        <taxon>Mycobacterium</taxon>
    </lineage>
</organism>
<keyword evidence="4 5" id="KW-0472">Membrane</keyword>
<comment type="subcellular location">
    <subcellularLocation>
        <location evidence="1">Membrane</location>
        <topology evidence="1">Multi-pass membrane protein</topology>
    </subcellularLocation>
</comment>
<evidence type="ECO:0000256" key="2">
    <source>
        <dbReference type="ARBA" id="ARBA00022692"/>
    </source>
</evidence>